<evidence type="ECO:0000313" key="14">
    <source>
        <dbReference type="Proteomes" id="UP000243937"/>
    </source>
</evidence>
<dbReference type="AlphaFoldDB" id="A0A1Y0D1X3"/>
<dbReference type="GO" id="GO:0006508">
    <property type="term" value="P:proteolysis"/>
    <property type="evidence" value="ECO:0007669"/>
    <property type="project" value="UniProtKB-KW"/>
</dbReference>
<evidence type="ECO:0000256" key="8">
    <source>
        <dbReference type="ARBA" id="ARBA00022989"/>
    </source>
</evidence>
<dbReference type="GO" id="GO:0005886">
    <property type="term" value="C:plasma membrane"/>
    <property type="evidence" value="ECO:0007669"/>
    <property type="project" value="UniProtKB-SubCell"/>
</dbReference>
<keyword evidence="7" id="KW-0720">Serine protease</keyword>
<dbReference type="InterPro" id="IPR002142">
    <property type="entry name" value="Peptidase_S49"/>
</dbReference>
<comment type="similarity">
    <text evidence="2">Belongs to the peptidase S49 family.</text>
</comment>
<evidence type="ECO:0000256" key="3">
    <source>
        <dbReference type="ARBA" id="ARBA00022475"/>
    </source>
</evidence>
<dbReference type="Proteomes" id="UP000243937">
    <property type="component" value="Chromosome"/>
</dbReference>
<dbReference type="Pfam" id="PF08496">
    <property type="entry name" value="Peptidase_S49_N"/>
    <property type="match status" value="1"/>
</dbReference>
<evidence type="ECO:0000256" key="4">
    <source>
        <dbReference type="ARBA" id="ARBA00022670"/>
    </source>
</evidence>
<evidence type="ECO:0000256" key="5">
    <source>
        <dbReference type="ARBA" id="ARBA00022692"/>
    </source>
</evidence>
<dbReference type="KEGG" id="opf:CBP31_01715"/>
<keyword evidence="3" id="KW-1003">Cell membrane</keyword>
<keyword evidence="6" id="KW-0378">Hydrolase</keyword>
<evidence type="ECO:0000259" key="11">
    <source>
        <dbReference type="Pfam" id="PF01343"/>
    </source>
</evidence>
<keyword evidence="4 13" id="KW-0645">Protease</keyword>
<dbReference type="GO" id="GO:0004252">
    <property type="term" value="F:serine-type endopeptidase activity"/>
    <property type="evidence" value="ECO:0007669"/>
    <property type="project" value="InterPro"/>
</dbReference>
<evidence type="ECO:0000256" key="10">
    <source>
        <dbReference type="SAM" id="Phobius"/>
    </source>
</evidence>
<name>A0A1Y0D1X3_9GAMM</name>
<evidence type="ECO:0000256" key="2">
    <source>
        <dbReference type="ARBA" id="ARBA00008683"/>
    </source>
</evidence>
<keyword evidence="5 10" id="KW-0812">Transmembrane</keyword>
<dbReference type="InterPro" id="IPR029045">
    <property type="entry name" value="ClpP/crotonase-like_dom_sf"/>
</dbReference>
<accession>A0A1Y0D1X3</accession>
<evidence type="ECO:0000256" key="1">
    <source>
        <dbReference type="ARBA" id="ARBA00004236"/>
    </source>
</evidence>
<dbReference type="InterPro" id="IPR047272">
    <property type="entry name" value="S49_SppA_C"/>
</dbReference>
<proteinExistence type="inferred from homology"/>
<evidence type="ECO:0000259" key="12">
    <source>
        <dbReference type="Pfam" id="PF08496"/>
    </source>
</evidence>
<keyword evidence="14" id="KW-1185">Reference proteome</keyword>
<dbReference type="Gene3D" id="3.90.226.10">
    <property type="entry name" value="2-enoyl-CoA Hydratase, Chain A, domain 1"/>
    <property type="match status" value="1"/>
</dbReference>
<organism evidence="13 14">
    <name type="scientific">Oceanisphaera profunda</name>
    <dbReference type="NCBI Taxonomy" id="1416627"/>
    <lineage>
        <taxon>Bacteria</taxon>
        <taxon>Pseudomonadati</taxon>
        <taxon>Pseudomonadota</taxon>
        <taxon>Gammaproteobacteria</taxon>
        <taxon>Aeromonadales</taxon>
        <taxon>Aeromonadaceae</taxon>
        <taxon>Oceanisphaera</taxon>
    </lineage>
</organism>
<dbReference type="SUPFAM" id="SSF52096">
    <property type="entry name" value="ClpP/crotonase"/>
    <property type="match status" value="1"/>
</dbReference>
<comment type="subcellular location">
    <subcellularLocation>
        <location evidence="1">Cell membrane</location>
    </subcellularLocation>
</comment>
<evidence type="ECO:0000256" key="9">
    <source>
        <dbReference type="ARBA" id="ARBA00023136"/>
    </source>
</evidence>
<keyword evidence="8 10" id="KW-1133">Transmembrane helix</keyword>
<dbReference type="CDD" id="cd07023">
    <property type="entry name" value="S49_Sppa_N_C"/>
    <property type="match status" value="1"/>
</dbReference>
<evidence type="ECO:0000313" key="13">
    <source>
        <dbReference type="EMBL" id="ART81508.1"/>
    </source>
</evidence>
<dbReference type="RefSeq" id="WP_087034592.1">
    <property type="nucleotide sequence ID" value="NZ_CP021377.1"/>
</dbReference>
<protein>
    <submittedName>
        <fullName evidence="13">Protease SohB</fullName>
    </submittedName>
</protein>
<evidence type="ECO:0000256" key="6">
    <source>
        <dbReference type="ARBA" id="ARBA00022801"/>
    </source>
</evidence>
<dbReference type="PANTHER" id="PTHR42987:SF4">
    <property type="entry name" value="PROTEASE SOHB-RELATED"/>
    <property type="match status" value="1"/>
</dbReference>
<keyword evidence="9 10" id="KW-0472">Membrane</keyword>
<dbReference type="NCBIfam" id="NF008745">
    <property type="entry name" value="PRK11778.1"/>
    <property type="match status" value="1"/>
</dbReference>
<dbReference type="Pfam" id="PF01343">
    <property type="entry name" value="Peptidase_S49"/>
    <property type="match status" value="1"/>
</dbReference>
<reference evidence="13 14" key="1">
    <citation type="journal article" date="2014" name="Int. J. Syst. Evol. Microbiol.">
        <title>Oceanisphaera profunda sp. nov., a marine bacterium isolated from deep-sea sediment, and emended description of the genus Oceanisphaera.</title>
        <authorList>
            <person name="Xu Z."/>
            <person name="Zhang X.Y."/>
            <person name="Su H.N."/>
            <person name="Yu Z.C."/>
            <person name="Liu C."/>
            <person name="Li H."/>
            <person name="Chen X.L."/>
            <person name="Song X.Y."/>
            <person name="Xie B.B."/>
            <person name="Qin Q.L."/>
            <person name="Zhou B.C."/>
            <person name="Shi M."/>
            <person name="Huang Y."/>
            <person name="Zhang Y.Z."/>
        </authorList>
    </citation>
    <scope>NUCLEOTIDE SEQUENCE [LARGE SCALE GENOMIC DNA]</scope>
    <source>
        <strain evidence="13 14">SM1222</strain>
    </source>
</reference>
<dbReference type="InterPro" id="IPR013703">
    <property type="entry name" value="Peptidase_S49_N_proteobac"/>
</dbReference>
<dbReference type="OrthoDB" id="5614232at2"/>
<evidence type="ECO:0000256" key="7">
    <source>
        <dbReference type="ARBA" id="ARBA00022825"/>
    </source>
</evidence>
<dbReference type="EMBL" id="CP021377">
    <property type="protein sequence ID" value="ART81508.1"/>
    <property type="molecule type" value="Genomic_DNA"/>
</dbReference>
<dbReference type="PANTHER" id="PTHR42987">
    <property type="entry name" value="PEPTIDASE S49"/>
    <property type="match status" value="1"/>
</dbReference>
<feature type="transmembrane region" description="Helical" evidence="10">
    <location>
        <begin position="6"/>
        <end position="29"/>
    </location>
</feature>
<dbReference type="Gene3D" id="6.20.330.10">
    <property type="match status" value="1"/>
</dbReference>
<gene>
    <name evidence="13" type="ORF">CBP31_01715</name>
</gene>
<feature type="domain" description="Peptidase S49 N-terminal proteobacteria" evidence="12">
    <location>
        <begin position="3"/>
        <end position="149"/>
    </location>
</feature>
<feature type="domain" description="Peptidase S49" evidence="11">
    <location>
        <begin position="154"/>
        <end position="296"/>
    </location>
</feature>
<sequence length="340" mass="37245">MLDFFYHYGLFAAKTLTFVLAIGFVIALITTAATKQKRGANRLVLEDVSADLRQQSQQLQLACALNDHERKQLKQQFKAVAKADKKASDDKARLYVLDFNGSMDAHEVSGLSREITGLLQLAKAGDDVLVRLESGGGVVHGYGLGAAELARIKAHGLHLTVAVDKVAASGGYMMACVAERIIAAPFAIVGSIGVVAQMPNFNKFLKNKDIDVELHTAGAYKRTLTLFGENDDAGRAKFQEELEVIHHRFKDFIAVNRPALALEKVATGEHWLGTDALELGLVDELSTSSEYLLSQSDNKRVIRLHYQPKKNLKEKLTQAVELGISRAVLKFISAAQRPFS</sequence>